<sequence>MKRHASMRPFSIASYAVVSICRSKIPIRMYASGGVRADANNAPQISGDEPPDAGKWMANDARKSDRPAGRQSGACPHKSSVSENRAM</sequence>
<proteinExistence type="predicted"/>
<gene>
    <name evidence="2" type="ORF">EVAR_82365_1</name>
</gene>
<dbReference type="AlphaFoldDB" id="A0A4C1UAT0"/>
<comment type="caution">
    <text evidence="2">The sequence shown here is derived from an EMBL/GenBank/DDBJ whole genome shotgun (WGS) entry which is preliminary data.</text>
</comment>
<evidence type="ECO:0000313" key="3">
    <source>
        <dbReference type="Proteomes" id="UP000299102"/>
    </source>
</evidence>
<dbReference type="Proteomes" id="UP000299102">
    <property type="component" value="Unassembled WGS sequence"/>
</dbReference>
<reference evidence="2 3" key="1">
    <citation type="journal article" date="2019" name="Commun. Biol.">
        <title>The bagworm genome reveals a unique fibroin gene that provides high tensile strength.</title>
        <authorList>
            <person name="Kono N."/>
            <person name="Nakamura H."/>
            <person name="Ohtoshi R."/>
            <person name="Tomita M."/>
            <person name="Numata K."/>
            <person name="Arakawa K."/>
        </authorList>
    </citation>
    <scope>NUCLEOTIDE SEQUENCE [LARGE SCALE GENOMIC DNA]</scope>
</reference>
<keyword evidence="3" id="KW-1185">Reference proteome</keyword>
<evidence type="ECO:0000256" key="1">
    <source>
        <dbReference type="SAM" id="MobiDB-lite"/>
    </source>
</evidence>
<feature type="region of interest" description="Disordered" evidence="1">
    <location>
        <begin position="36"/>
        <end position="87"/>
    </location>
</feature>
<accession>A0A4C1UAT0</accession>
<dbReference type="EMBL" id="BGZK01000148">
    <property type="protein sequence ID" value="GBP23200.1"/>
    <property type="molecule type" value="Genomic_DNA"/>
</dbReference>
<organism evidence="2 3">
    <name type="scientific">Eumeta variegata</name>
    <name type="common">Bagworm moth</name>
    <name type="synonym">Eumeta japonica</name>
    <dbReference type="NCBI Taxonomy" id="151549"/>
    <lineage>
        <taxon>Eukaryota</taxon>
        <taxon>Metazoa</taxon>
        <taxon>Ecdysozoa</taxon>
        <taxon>Arthropoda</taxon>
        <taxon>Hexapoda</taxon>
        <taxon>Insecta</taxon>
        <taxon>Pterygota</taxon>
        <taxon>Neoptera</taxon>
        <taxon>Endopterygota</taxon>
        <taxon>Lepidoptera</taxon>
        <taxon>Glossata</taxon>
        <taxon>Ditrysia</taxon>
        <taxon>Tineoidea</taxon>
        <taxon>Psychidae</taxon>
        <taxon>Oiketicinae</taxon>
        <taxon>Eumeta</taxon>
    </lineage>
</organism>
<protein>
    <submittedName>
        <fullName evidence="2">Uncharacterized protein</fullName>
    </submittedName>
</protein>
<evidence type="ECO:0000313" key="2">
    <source>
        <dbReference type="EMBL" id="GBP23200.1"/>
    </source>
</evidence>
<name>A0A4C1UAT0_EUMVA</name>